<evidence type="ECO:0000313" key="1">
    <source>
        <dbReference type="EMBL" id="MED6209861.1"/>
    </source>
</evidence>
<protein>
    <submittedName>
        <fullName evidence="1">Uncharacterized protein</fullName>
    </submittedName>
</protein>
<dbReference type="EMBL" id="JASCZI010242153">
    <property type="protein sequence ID" value="MED6209861.1"/>
    <property type="molecule type" value="Genomic_DNA"/>
</dbReference>
<accession>A0ABU6YKB7</accession>
<keyword evidence="2" id="KW-1185">Reference proteome</keyword>
<evidence type="ECO:0000313" key="2">
    <source>
        <dbReference type="Proteomes" id="UP001341840"/>
    </source>
</evidence>
<reference evidence="1 2" key="1">
    <citation type="journal article" date="2023" name="Plants (Basel)">
        <title>Bridging the Gap: Combining Genomics and Transcriptomics Approaches to Understand Stylosanthes scabra, an Orphan Legume from the Brazilian Caatinga.</title>
        <authorList>
            <person name="Ferreira-Neto J.R.C."/>
            <person name="da Silva M.D."/>
            <person name="Binneck E."/>
            <person name="de Melo N.F."/>
            <person name="da Silva R.H."/>
            <person name="de Melo A.L.T.M."/>
            <person name="Pandolfi V."/>
            <person name="Bustamante F.O."/>
            <person name="Brasileiro-Vidal A.C."/>
            <person name="Benko-Iseppon A.M."/>
        </authorList>
    </citation>
    <scope>NUCLEOTIDE SEQUENCE [LARGE SCALE GENOMIC DNA]</scope>
    <source>
        <tissue evidence="1">Leaves</tissue>
    </source>
</reference>
<organism evidence="1 2">
    <name type="scientific">Stylosanthes scabra</name>
    <dbReference type="NCBI Taxonomy" id="79078"/>
    <lineage>
        <taxon>Eukaryota</taxon>
        <taxon>Viridiplantae</taxon>
        <taxon>Streptophyta</taxon>
        <taxon>Embryophyta</taxon>
        <taxon>Tracheophyta</taxon>
        <taxon>Spermatophyta</taxon>
        <taxon>Magnoliopsida</taxon>
        <taxon>eudicotyledons</taxon>
        <taxon>Gunneridae</taxon>
        <taxon>Pentapetalae</taxon>
        <taxon>rosids</taxon>
        <taxon>fabids</taxon>
        <taxon>Fabales</taxon>
        <taxon>Fabaceae</taxon>
        <taxon>Papilionoideae</taxon>
        <taxon>50 kb inversion clade</taxon>
        <taxon>dalbergioids sensu lato</taxon>
        <taxon>Dalbergieae</taxon>
        <taxon>Pterocarpus clade</taxon>
        <taxon>Stylosanthes</taxon>
    </lineage>
</organism>
<feature type="non-terminal residue" evidence="1">
    <location>
        <position position="76"/>
    </location>
</feature>
<feature type="non-terminal residue" evidence="1">
    <location>
        <position position="1"/>
    </location>
</feature>
<gene>
    <name evidence="1" type="ORF">PIB30_058753</name>
</gene>
<dbReference type="Proteomes" id="UP001341840">
    <property type="component" value="Unassembled WGS sequence"/>
</dbReference>
<name>A0ABU6YKB7_9FABA</name>
<comment type="caution">
    <text evidence="1">The sequence shown here is derived from an EMBL/GenBank/DDBJ whole genome shotgun (WGS) entry which is preliminary data.</text>
</comment>
<sequence>NHEENRDQKEEELKNQGIFKDGYRYPATWYRYPSSRQVSVGVLSQNVTQQAPKEPNVTYVQDKEVMPNSIEVTFGL</sequence>
<proteinExistence type="predicted"/>